<protein>
    <submittedName>
        <fullName evidence="2">Phage portal protein, lambda family</fullName>
    </submittedName>
</protein>
<evidence type="ECO:0000313" key="2">
    <source>
        <dbReference type="EMBL" id="VYU52481.1"/>
    </source>
</evidence>
<organism evidence="2">
    <name type="scientific">Veillonella ratti</name>
    <dbReference type="NCBI Taxonomy" id="103892"/>
    <lineage>
        <taxon>Bacteria</taxon>
        <taxon>Bacillati</taxon>
        <taxon>Bacillota</taxon>
        <taxon>Negativicutes</taxon>
        <taxon>Veillonellales</taxon>
        <taxon>Veillonellaceae</taxon>
        <taxon>Veillonella</taxon>
    </lineage>
</organism>
<gene>
    <name evidence="2" type="ORF">VRLFYP33_02363</name>
</gene>
<proteinExistence type="predicted"/>
<reference evidence="2" key="1">
    <citation type="submission" date="2019-11" db="EMBL/GenBank/DDBJ databases">
        <authorList>
            <person name="Feng L."/>
        </authorList>
    </citation>
    <scope>NUCLEOTIDE SEQUENCE</scope>
    <source>
        <strain evidence="2">VrattiLFYP33</strain>
    </source>
</reference>
<accession>A0A6N3FKF1</accession>
<name>A0A6N3FKF1_9FIRM</name>
<dbReference type="GO" id="GO:0005198">
    <property type="term" value="F:structural molecule activity"/>
    <property type="evidence" value="ECO:0007669"/>
    <property type="project" value="InterPro"/>
</dbReference>
<dbReference type="EMBL" id="CACRUX010000101">
    <property type="protein sequence ID" value="VYU52481.1"/>
    <property type="molecule type" value="Genomic_DNA"/>
</dbReference>
<feature type="compositionally biased region" description="Polar residues" evidence="1">
    <location>
        <begin position="486"/>
        <end position="507"/>
    </location>
</feature>
<sequence>MNILDKAIAWFSPQWAYERQAWRNGLSNTYKAGKNNNSSLGWLPTNGKAEQVNTPARSIIRAKARDMERNSDILGSILIAFENNVVGTGFTLRMKTEDEMLNNQIEKLFAEWSKPKNCDITGMQSFDELCAMALRRMRVDGGILLLKCNTGSKRFPFQLQAKEVDDLDETLITKPGQYTIINGVEVNENQKPMAYHLLSTSPDGWTLPQSKRIEANRVIALWQKELPSQIREMPPLAKAIERVNDMEEYMDTISIKEKILACISAFIKRALPMGAVGRSMNQNPPEGKDYDPATGYTRSRISPGMIMELQPGDDVASVIPAGQASNTKEMVSQYIRAIGSGQGLSYEATSRDMSQVNYSSARQGLITDTQLYKRLQRFMINHMLNDVFEAFLDSLVLAGTVKIPNYWENREEYVNACAWSMPGQPWIDPLKEANANRIALKTGQDTLANICANKGLDWKDVMEQRAAELAYIKKLEAEYGIKMEGGNNNATATGQQEPSNSTNAVES</sequence>
<evidence type="ECO:0000256" key="1">
    <source>
        <dbReference type="SAM" id="MobiDB-lite"/>
    </source>
</evidence>
<feature type="region of interest" description="Disordered" evidence="1">
    <location>
        <begin position="484"/>
        <end position="507"/>
    </location>
</feature>
<dbReference type="Pfam" id="PF05136">
    <property type="entry name" value="Phage_portal_2"/>
    <property type="match status" value="1"/>
</dbReference>
<dbReference type="RefSeq" id="WP_021842594.1">
    <property type="nucleotide sequence ID" value="NZ_CACRUX010000101.1"/>
</dbReference>
<dbReference type="NCBIfam" id="TIGR01539">
    <property type="entry name" value="portal_lambda"/>
    <property type="match status" value="1"/>
</dbReference>
<dbReference type="InterPro" id="IPR006429">
    <property type="entry name" value="Phage_lambda_portal"/>
</dbReference>
<dbReference type="GO" id="GO:0019068">
    <property type="term" value="P:virion assembly"/>
    <property type="evidence" value="ECO:0007669"/>
    <property type="project" value="InterPro"/>
</dbReference>
<dbReference type="AlphaFoldDB" id="A0A6N3FKF1"/>